<sequence length="166" mass="17918">MDTTSVPRWAEERAVSAGGRVITVMSFGEAATERARAVIASFEGRRVSWLRVPVTWGDAAETALERQLAAARVGWRLVLIGDEEPVLAARATAVAAGALDAEILAEVLGTGYRRLYCAHCLGVHTTDAGIGETSTCPNCDTELVVYHHVSRRHGAYFGYMIDAEEI</sequence>
<dbReference type="Pfam" id="PF22289">
    <property type="entry name" value="DmmA-like_C"/>
    <property type="match status" value="1"/>
</dbReference>
<accession>A0ABU3WPM5</accession>
<dbReference type="Proteomes" id="UP001275440">
    <property type="component" value="Unassembled WGS sequence"/>
</dbReference>
<name>A0ABU3WPM5_9NOCA</name>
<proteinExistence type="predicted"/>
<evidence type="ECO:0000313" key="2">
    <source>
        <dbReference type="EMBL" id="MDV2475944.1"/>
    </source>
</evidence>
<gene>
    <name evidence="2" type="ORF">F8M49_12345</name>
</gene>
<comment type="caution">
    <text evidence="2">The sequence shown here is derived from an EMBL/GenBank/DDBJ whole genome shotgun (WGS) entry which is preliminary data.</text>
</comment>
<dbReference type="NCBIfam" id="NF041259">
    <property type="entry name" value="mono_DmmA_fam"/>
    <property type="match status" value="1"/>
</dbReference>
<dbReference type="EMBL" id="WBMO01000001">
    <property type="protein sequence ID" value="MDV2475944.1"/>
    <property type="molecule type" value="Genomic_DNA"/>
</dbReference>
<keyword evidence="3" id="KW-1185">Reference proteome</keyword>
<evidence type="ECO:0000313" key="3">
    <source>
        <dbReference type="Proteomes" id="UP001275440"/>
    </source>
</evidence>
<organism evidence="2 3">
    <name type="scientific">Rhodococcus zopfii</name>
    <dbReference type="NCBI Taxonomy" id="43772"/>
    <lineage>
        <taxon>Bacteria</taxon>
        <taxon>Bacillati</taxon>
        <taxon>Actinomycetota</taxon>
        <taxon>Actinomycetes</taxon>
        <taxon>Mycobacteriales</taxon>
        <taxon>Nocardiaceae</taxon>
        <taxon>Rhodococcus</taxon>
    </lineage>
</organism>
<dbReference type="InterPro" id="IPR048037">
    <property type="entry name" value="DmmA-like_C"/>
</dbReference>
<reference evidence="2 3" key="1">
    <citation type="submission" date="2019-10" db="EMBL/GenBank/DDBJ databases">
        <title>Draft Genome Assembly of Rhodococcus zopfii DSM44189.</title>
        <authorList>
            <person name="Sutton J.M."/>
            <person name="Akob D.M."/>
            <person name="Bushman T.J."/>
        </authorList>
    </citation>
    <scope>NUCLEOTIDE SEQUENCE [LARGE SCALE GENOMIC DNA]</scope>
    <source>
        <strain evidence="2 3">DSM 44189</strain>
    </source>
</reference>
<evidence type="ECO:0000259" key="1">
    <source>
        <dbReference type="Pfam" id="PF22289"/>
    </source>
</evidence>
<feature type="domain" description="Dimethylamine monooxygenase subunit DmmA-like C-terminal" evidence="1">
    <location>
        <begin position="114"/>
        <end position="158"/>
    </location>
</feature>
<protein>
    <recommendedName>
        <fullName evidence="1">Dimethylamine monooxygenase subunit DmmA-like C-terminal domain-containing protein</fullName>
    </recommendedName>
</protein>